<keyword evidence="2" id="KW-1185">Reference proteome</keyword>
<sequence>MHLQIDIADVIGNLGHNLTLAQDIALAAGEDVYVPRKTPINIREVGPIASGAQREHVFMLMKSCLNPRELAPKPPCLASFAVAYWKWLNGTSAIATFNPPNGLASSGVHSDVSLTASRPLAVLNEWLIGWHQHGLVEGRWNMHHASTAASAMADDEAFDLRAMWTEGHRKTARSRPRATASWRQPATLTAAFPKRGRARPIGHSETSTMIGGLSQDSVVGVF</sequence>
<organism evidence="1 2">
    <name type="scientific">Colletotrichum chrysophilum</name>
    <dbReference type="NCBI Taxonomy" id="1836956"/>
    <lineage>
        <taxon>Eukaryota</taxon>
        <taxon>Fungi</taxon>
        <taxon>Dikarya</taxon>
        <taxon>Ascomycota</taxon>
        <taxon>Pezizomycotina</taxon>
        <taxon>Sordariomycetes</taxon>
        <taxon>Hypocreomycetidae</taxon>
        <taxon>Glomerellales</taxon>
        <taxon>Glomerellaceae</taxon>
        <taxon>Colletotrichum</taxon>
        <taxon>Colletotrichum gloeosporioides species complex</taxon>
    </lineage>
</organism>
<proteinExistence type="predicted"/>
<dbReference type="AlphaFoldDB" id="A0AAD9EMZ9"/>
<name>A0AAD9EMZ9_9PEZI</name>
<dbReference type="EMBL" id="JAQOWY010000120">
    <property type="protein sequence ID" value="KAK1850426.1"/>
    <property type="molecule type" value="Genomic_DNA"/>
</dbReference>
<comment type="caution">
    <text evidence="1">The sequence shown here is derived from an EMBL/GenBank/DDBJ whole genome shotgun (WGS) entry which is preliminary data.</text>
</comment>
<accession>A0AAD9EMZ9</accession>
<dbReference type="Proteomes" id="UP001243330">
    <property type="component" value="Unassembled WGS sequence"/>
</dbReference>
<reference evidence="1" key="1">
    <citation type="submission" date="2023-01" db="EMBL/GenBank/DDBJ databases">
        <title>Colletotrichum chrysophilum M932 genome sequence.</title>
        <authorList>
            <person name="Baroncelli R."/>
        </authorList>
    </citation>
    <scope>NUCLEOTIDE SEQUENCE</scope>
    <source>
        <strain evidence="1">M932</strain>
    </source>
</reference>
<evidence type="ECO:0000313" key="2">
    <source>
        <dbReference type="Proteomes" id="UP001243330"/>
    </source>
</evidence>
<gene>
    <name evidence="1" type="ORF">CCHR01_06973</name>
</gene>
<evidence type="ECO:0000313" key="1">
    <source>
        <dbReference type="EMBL" id="KAK1850426.1"/>
    </source>
</evidence>
<protein>
    <submittedName>
        <fullName evidence="1">Uncharacterized protein</fullName>
    </submittedName>
</protein>